<feature type="active site" evidence="2">
    <location>
        <position position="191"/>
    </location>
</feature>
<keyword evidence="2" id="KW-0436">Ligase</keyword>
<dbReference type="EC" id="6.3.5.13" evidence="2"/>
<protein>
    <recommendedName>
        <fullName evidence="2">Lipid II isoglutaminyl synthase (glutamine-hydrolyzing) subunit GatD</fullName>
        <ecNumber evidence="2">6.3.5.13</ecNumber>
    </recommendedName>
    <alternativeName>
        <fullName evidence="2">Lipid II isoglutaminyl synthase glutaminase subunit</fullName>
        <ecNumber evidence="2">3.5.1.2</ecNumber>
    </alternativeName>
</protein>
<dbReference type="GO" id="GO:0004359">
    <property type="term" value="F:glutaminase activity"/>
    <property type="evidence" value="ECO:0007669"/>
    <property type="project" value="UniProtKB-UniRule"/>
</dbReference>
<dbReference type="GO" id="GO:0016740">
    <property type="term" value="F:transferase activity"/>
    <property type="evidence" value="ECO:0007669"/>
    <property type="project" value="UniProtKB-KW"/>
</dbReference>
<dbReference type="AlphaFoldDB" id="A0A1F5JJC8"/>
<dbReference type="InterPro" id="IPR043702">
    <property type="entry name" value="Lipid_II_synth_GatD"/>
</dbReference>
<dbReference type="SUPFAM" id="SSF52317">
    <property type="entry name" value="Class I glutamine amidotransferase-like"/>
    <property type="match status" value="1"/>
</dbReference>
<dbReference type="PANTHER" id="PTHR21343">
    <property type="entry name" value="DETHIOBIOTIN SYNTHETASE"/>
    <property type="match status" value="1"/>
</dbReference>
<evidence type="ECO:0000256" key="1">
    <source>
        <dbReference type="ARBA" id="ARBA00022962"/>
    </source>
</evidence>
<dbReference type="InterPro" id="IPR033949">
    <property type="entry name" value="CobQ_GATase1"/>
</dbReference>
<dbReference type="GO" id="GO:0008360">
    <property type="term" value="P:regulation of cell shape"/>
    <property type="evidence" value="ECO:0007669"/>
    <property type="project" value="UniProtKB-KW"/>
</dbReference>
<comment type="subunit">
    <text evidence="2">Forms a heterodimer with MurT.</text>
</comment>
<sequence length="240" mass="26503">MKIVIGYLYGDLMNIYGDTGNIIALQKRAEWRGIDVEVKNISVGSRLKKGEADIFFFGGGQDQAQELVSRDLVVSRKGKTIKSEVERGVPLLAICGGYQLLGDYYRPHKGPKLPGISLFPAYTLASHDRMIGNIIIDSMFGKLVGFENHSGKTHLKKGTTALGMVNKGWGNNGKDRTEGCIHKNAIGCYMHGSLLPKNPKLADWLLKKALEVKYGKEIELEPLDDTLELQAHQMAVKKFG</sequence>
<dbReference type="InterPro" id="IPR029062">
    <property type="entry name" value="Class_I_gatase-like"/>
</dbReference>
<comment type="caution">
    <text evidence="4">The sequence shown here is derived from an EMBL/GenBank/DDBJ whole genome shotgun (WGS) entry which is preliminary data.</text>
</comment>
<evidence type="ECO:0000313" key="5">
    <source>
        <dbReference type="Proteomes" id="UP000177555"/>
    </source>
</evidence>
<dbReference type="UniPathway" id="UPA00219"/>
<dbReference type="InterPro" id="IPR011698">
    <property type="entry name" value="GATase_3"/>
</dbReference>
<keyword evidence="2" id="KW-0573">Peptidoglycan synthesis</keyword>
<comment type="pathway">
    <text evidence="2">Cell wall biogenesis; peptidoglycan biosynthesis.</text>
</comment>
<accession>A0A1F5JJC8</accession>
<feature type="domain" description="CobB/CobQ-like glutamine amidotransferase" evidence="3">
    <location>
        <begin position="5"/>
        <end position="198"/>
    </location>
</feature>
<dbReference type="Gene3D" id="3.40.50.880">
    <property type="match status" value="1"/>
</dbReference>
<organism evidence="4 5">
    <name type="scientific">Candidatus Daviesbacteria bacterium RIFCSPHIGHO2_01_FULL_40_11</name>
    <dbReference type="NCBI Taxonomy" id="1797762"/>
    <lineage>
        <taxon>Bacteria</taxon>
        <taxon>Candidatus Daviesiibacteriota</taxon>
    </lineage>
</organism>
<dbReference type="GO" id="GO:0071555">
    <property type="term" value="P:cell wall organization"/>
    <property type="evidence" value="ECO:0007669"/>
    <property type="project" value="UniProtKB-KW"/>
</dbReference>
<keyword evidence="4" id="KW-0808">Transferase</keyword>
<evidence type="ECO:0000313" key="4">
    <source>
        <dbReference type="EMBL" id="OGE28725.1"/>
    </source>
</evidence>
<dbReference type="EMBL" id="MFCP01000016">
    <property type="protein sequence ID" value="OGE28725.1"/>
    <property type="molecule type" value="Genomic_DNA"/>
</dbReference>
<keyword evidence="1 2" id="KW-0315">Glutamine amidotransferase</keyword>
<dbReference type="GO" id="GO:0009252">
    <property type="term" value="P:peptidoglycan biosynthetic process"/>
    <property type="evidence" value="ECO:0007669"/>
    <property type="project" value="UniProtKB-UniRule"/>
</dbReference>
<comment type="catalytic activity">
    <reaction evidence="2">
        <text>L-glutamine + H2O = L-glutamate + NH4(+)</text>
        <dbReference type="Rhea" id="RHEA:15889"/>
        <dbReference type="ChEBI" id="CHEBI:15377"/>
        <dbReference type="ChEBI" id="CHEBI:28938"/>
        <dbReference type="ChEBI" id="CHEBI:29985"/>
        <dbReference type="ChEBI" id="CHEBI:58359"/>
        <dbReference type="EC" id="3.5.1.2"/>
    </reaction>
</comment>
<name>A0A1F5JJC8_9BACT</name>
<keyword evidence="2" id="KW-0378">Hydrolase</keyword>
<dbReference type="Pfam" id="PF07685">
    <property type="entry name" value="GATase_3"/>
    <property type="match status" value="1"/>
</dbReference>
<dbReference type="PROSITE" id="PS51274">
    <property type="entry name" value="GATASE_COBBQ"/>
    <property type="match status" value="1"/>
</dbReference>
<evidence type="ECO:0000256" key="2">
    <source>
        <dbReference type="HAMAP-Rule" id="MF_02213"/>
    </source>
</evidence>
<feature type="active site" description="Nucleophile" evidence="2">
    <location>
        <position position="95"/>
    </location>
</feature>
<comment type="catalytic activity">
    <reaction evidence="2">
        <text>beta-D-GlcNAc-(1-&gt;4)-Mur2Ac(oyl-L-Ala-gamma-D-Glu-L-Lys-D-Ala-D-Ala)-di-trans,octa-cis-undecaprenyl diphosphate + L-glutamine + ATP + H2O = beta-D-GlcNAc-(1-&gt;4)-Mur2Ac(oyl-L-Ala-D-isoglutaminyl-L-Lys-D-Ala-D-Ala)-di-trans,octa-cis-undecaprenyl diphosphate + L-glutamate + ADP + phosphate + H(+)</text>
        <dbReference type="Rhea" id="RHEA:57928"/>
        <dbReference type="ChEBI" id="CHEBI:15377"/>
        <dbReference type="ChEBI" id="CHEBI:15378"/>
        <dbReference type="ChEBI" id="CHEBI:29985"/>
        <dbReference type="ChEBI" id="CHEBI:30616"/>
        <dbReference type="ChEBI" id="CHEBI:43474"/>
        <dbReference type="ChEBI" id="CHEBI:58359"/>
        <dbReference type="ChEBI" id="CHEBI:60033"/>
        <dbReference type="ChEBI" id="CHEBI:62233"/>
        <dbReference type="ChEBI" id="CHEBI:456216"/>
        <dbReference type="EC" id="6.3.5.13"/>
    </reaction>
</comment>
<keyword evidence="2" id="KW-0133">Cell shape</keyword>
<dbReference type="EC" id="3.5.1.2" evidence="2"/>
<dbReference type="Proteomes" id="UP000177555">
    <property type="component" value="Unassembled WGS sequence"/>
</dbReference>
<comment type="similarity">
    <text evidence="2">Belongs to the CobB/CobQ family. GatD subfamily.</text>
</comment>
<dbReference type="HAMAP" id="MF_02213">
    <property type="entry name" value="Lipid_II_synth_GatD"/>
    <property type="match status" value="1"/>
</dbReference>
<dbReference type="PANTHER" id="PTHR21343:SF9">
    <property type="entry name" value="LIPID II ISOGLUTAMINYL SYNTHASE (GLUTAMINE-HYDROLYZING) SUBUNIT GATD"/>
    <property type="match status" value="1"/>
</dbReference>
<dbReference type="GO" id="GO:0009236">
    <property type="term" value="P:cobalamin biosynthetic process"/>
    <property type="evidence" value="ECO:0007669"/>
    <property type="project" value="InterPro"/>
</dbReference>
<feature type="binding site" evidence="2">
    <location>
        <position position="129"/>
    </location>
    <ligand>
        <name>substrate</name>
    </ligand>
</feature>
<proteinExistence type="inferred from homology"/>
<evidence type="ECO:0000259" key="3">
    <source>
        <dbReference type="Pfam" id="PF07685"/>
    </source>
</evidence>
<keyword evidence="2" id="KW-0961">Cell wall biogenesis/degradation</keyword>
<gene>
    <name evidence="2" type="primary">gatD</name>
    <name evidence="4" type="ORF">A2867_04550</name>
</gene>
<dbReference type="GO" id="GO:0140282">
    <property type="term" value="F:carbon-nitrogen ligase activity on lipid II"/>
    <property type="evidence" value="ECO:0007669"/>
    <property type="project" value="UniProtKB-UniRule"/>
</dbReference>
<dbReference type="CDD" id="cd01750">
    <property type="entry name" value="GATase1_CobQ"/>
    <property type="match status" value="1"/>
</dbReference>
<reference evidence="4 5" key="1">
    <citation type="journal article" date="2016" name="Nat. Commun.">
        <title>Thousands of microbial genomes shed light on interconnected biogeochemical processes in an aquifer system.</title>
        <authorList>
            <person name="Anantharaman K."/>
            <person name="Brown C.T."/>
            <person name="Hug L.A."/>
            <person name="Sharon I."/>
            <person name="Castelle C.J."/>
            <person name="Probst A.J."/>
            <person name="Thomas B.C."/>
            <person name="Singh A."/>
            <person name="Wilkins M.J."/>
            <person name="Karaoz U."/>
            <person name="Brodie E.L."/>
            <person name="Williams K.H."/>
            <person name="Hubbard S.S."/>
            <person name="Banfield J.F."/>
        </authorList>
    </citation>
    <scope>NUCLEOTIDE SEQUENCE [LARGE SCALE GENOMIC DNA]</scope>
</reference>
<comment type="function">
    <text evidence="2">The lipid II isoglutaminyl synthase complex catalyzes the formation of alpha-D-isoglutamine in the cell wall lipid II stem peptide. The GatD subunit catalyzes the hydrolysis of glutamine to glutamate and ammonia. The resulting ammonia molecule is channeled to the active site of MurT.</text>
</comment>